<keyword evidence="2" id="KW-1185">Reference proteome</keyword>
<sequence>MPTTQRPEEAPTISQPVVTVQQIFADASRVLPRAQRRLDALDDAAQVPRPALVTCNSHQAFDPRGPPVPRQTQVSLMQQKCDSCQLLPIKYM</sequence>
<accession>A0A4Z2G1N9</accession>
<comment type="caution">
    <text evidence="1">The sequence shown here is derived from an EMBL/GenBank/DDBJ whole genome shotgun (WGS) entry which is preliminary data.</text>
</comment>
<protein>
    <submittedName>
        <fullName evidence="1">Uncharacterized protein</fullName>
    </submittedName>
</protein>
<gene>
    <name evidence="1" type="ORF">EYF80_042633</name>
</gene>
<evidence type="ECO:0000313" key="2">
    <source>
        <dbReference type="Proteomes" id="UP000314294"/>
    </source>
</evidence>
<dbReference type="Proteomes" id="UP000314294">
    <property type="component" value="Unassembled WGS sequence"/>
</dbReference>
<reference evidence="1 2" key="1">
    <citation type="submission" date="2019-03" db="EMBL/GenBank/DDBJ databases">
        <title>First draft genome of Liparis tanakae, snailfish: a comprehensive survey of snailfish specific genes.</title>
        <authorList>
            <person name="Kim W."/>
            <person name="Song I."/>
            <person name="Jeong J.-H."/>
            <person name="Kim D."/>
            <person name="Kim S."/>
            <person name="Ryu S."/>
            <person name="Song J.Y."/>
            <person name="Lee S.K."/>
        </authorList>
    </citation>
    <scope>NUCLEOTIDE SEQUENCE [LARGE SCALE GENOMIC DNA]</scope>
    <source>
        <tissue evidence="1">Muscle</tissue>
    </source>
</reference>
<proteinExistence type="predicted"/>
<evidence type="ECO:0000313" key="1">
    <source>
        <dbReference type="EMBL" id="TNN47181.1"/>
    </source>
</evidence>
<name>A0A4Z2G1N9_9TELE</name>
<dbReference type="AlphaFoldDB" id="A0A4Z2G1N9"/>
<dbReference type="EMBL" id="SRLO01000755">
    <property type="protein sequence ID" value="TNN47181.1"/>
    <property type="molecule type" value="Genomic_DNA"/>
</dbReference>
<organism evidence="1 2">
    <name type="scientific">Liparis tanakae</name>
    <name type="common">Tanaka's snailfish</name>
    <dbReference type="NCBI Taxonomy" id="230148"/>
    <lineage>
        <taxon>Eukaryota</taxon>
        <taxon>Metazoa</taxon>
        <taxon>Chordata</taxon>
        <taxon>Craniata</taxon>
        <taxon>Vertebrata</taxon>
        <taxon>Euteleostomi</taxon>
        <taxon>Actinopterygii</taxon>
        <taxon>Neopterygii</taxon>
        <taxon>Teleostei</taxon>
        <taxon>Neoteleostei</taxon>
        <taxon>Acanthomorphata</taxon>
        <taxon>Eupercaria</taxon>
        <taxon>Perciformes</taxon>
        <taxon>Cottioidei</taxon>
        <taxon>Cottales</taxon>
        <taxon>Liparidae</taxon>
        <taxon>Liparis</taxon>
    </lineage>
</organism>